<dbReference type="PANTHER" id="PTHR21148">
    <property type="entry name" value="THIOREDOXIN DOMAIN-CONTAINING PROTEIN 9"/>
    <property type="match status" value="1"/>
</dbReference>
<feature type="region of interest" description="Disordered" evidence="1">
    <location>
        <begin position="174"/>
        <end position="197"/>
    </location>
</feature>
<dbReference type="OrthoDB" id="10257948at2759"/>
<gene>
    <name evidence="3" type="ORF">EC973_009215</name>
</gene>
<dbReference type="InterPro" id="IPR013766">
    <property type="entry name" value="Thioredoxin_domain"/>
</dbReference>
<evidence type="ECO:0000256" key="1">
    <source>
        <dbReference type="SAM" id="MobiDB-lite"/>
    </source>
</evidence>
<accession>A0A8H7EPQ0</accession>
<evidence type="ECO:0000313" key="3">
    <source>
        <dbReference type="EMBL" id="KAF7725883.1"/>
    </source>
</evidence>
<dbReference type="Gene3D" id="3.40.30.10">
    <property type="entry name" value="Glutaredoxin"/>
    <property type="match status" value="1"/>
</dbReference>
<dbReference type="EMBL" id="JABAYA010000088">
    <property type="protein sequence ID" value="KAF7725883.1"/>
    <property type="molecule type" value="Genomic_DNA"/>
</dbReference>
<evidence type="ECO:0000259" key="2">
    <source>
        <dbReference type="Pfam" id="PF00085"/>
    </source>
</evidence>
<reference evidence="3" key="1">
    <citation type="submission" date="2020-01" db="EMBL/GenBank/DDBJ databases">
        <title>Genome Sequencing of Three Apophysomyces-Like Fungal Strains Confirms a Novel Fungal Genus in the Mucoromycota with divergent Burkholderia-like Endosymbiotic Bacteria.</title>
        <authorList>
            <person name="Stajich J.E."/>
            <person name="Macias A.M."/>
            <person name="Carter-House D."/>
            <person name="Lovett B."/>
            <person name="Kasson L.R."/>
            <person name="Berry K."/>
            <person name="Grigoriev I."/>
            <person name="Chang Y."/>
            <person name="Spatafora J."/>
            <person name="Kasson M.T."/>
        </authorList>
    </citation>
    <scope>NUCLEOTIDE SEQUENCE</scope>
    <source>
        <strain evidence="3">NRRL A-21654</strain>
    </source>
</reference>
<proteinExistence type="predicted"/>
<name>A0A8H7EPQ0_9FUNG</name>
<dbReference type="CDD" id="cd02989">
    <property type="entry name" value="Phd_like_TxnDC9"/>
    <property type="match status" value="1"/>
</dbReference>
<comment type="caution">
    <text evidence="3">The sequence shown here is derived from an EMBL/GenBank/DDBJ whole genome shotgun (WGS) entry which is preliminary data.</text>
</comment>
<feature type="domain" description="Thioredoxin" evidence="2">
    <location>
        <begin position="62"/>
        <end position="144"/>
    </location>
</feature>
<protein>
    <recommendedName>
        <fullName evidence="2">Thioredoxin domain-containing protein</fullName>
    </recommendedName>
</protein>
<dbReference type="AlphaFoldDB" id="A0A8H7EPQ0"/>
<evidence type="ECO:0000313" key="4">
    <source>
        <dbReference type="Proteomes" id="UP000605846"/>
    </source>
</evidence>
<dbReference type="Pfam" id="PF00085">
    <property type="entry name" value="Thioredoxin"/>
    <property type="match status" value="1"/>
</dbReference>
<dbReference type="Proteomes" id="UP000605846">
    <property type="component" value="Unassembled WGS sequence"/>
</dbReference>
<dbReference type="InterPro" id="IPR036249">
    <property type="entry name" value="Thioredoxin-like_sf"/>
</dbReference>
<sequence length="197" mass="23179">MSSARDLSDIEDDEALFEELEKEEDADMSFFREQRIKEIQEEMERRRAMEENKHGLYTEIEKEKEFMDITLKEKYVVGHFFHKDFRRCKIMDTHLEELAKKHYGTRFVKIDVMNAPFLVEKLQVKVLPCVMAWVEGYAKIKLIGFDDLGNTDGFSTSLLEFKLANAGALKKKVENADNKPQKSIFQSRDEDYDSEDD</sequence>
<organism evidence="3 4">
    <name type="scientific">Apophysomyces ossiformis</name>
    <dbReference type="NCBI Taxonomy" id="679940"/>
    <lineage>
        <taxon>Eukaryota</taxon>
        <taxon>Fungi</taxon>
        <taxon>Fungi incertae sedis</taxon>
        <taxon>Mucoromycota</taxon>
        <taxon>Mucoromycotina</taxon>
        <taxon>Mucoromycetes</taxon>
        <taxon>Mucorales</taxon>
        <taxon>Mucorineae</taxon>
        <taxon>Mucoraceae</taxon>
        <taxon>Apophysomyces</taxon>
    </lineage>
</organism>
<keyword evidence="4" id="KW-1185">Reference proteome</keyword>
<dbReference type="SUPFAM" id="SSF52833">
    <property type="entry name" value="Thioredoxin-like"/>
    <property type="match status" value="1"/>
</dbReference>